<organism evidence="2 3">
    <name type="scientific">Flemingia macrophylla</name>
    <dbReference type="NCBI Taxonomy" id="520843"/>
    <lineage>
        <taxon>Eukaryota</taxon>
        <taxon>Viridiplantae</taxon>
        <taxon>Streptophyta</taxon>
        <taxon>Embryophyta</taxon>
        <taxon>Tracheophyta</taxon>
        <taxon>Spermatophyta</taxon>
        <taxon>Magnoliopsida</taxon>
        <taxon>eudicotyledons</taxon>
        <taxon>Gunneridae</taxon>
        <taxon>Pentapetalae</taxon>
        <taxon>rosids</taxon>
        <taxon>fabids</taxon>
        <taxon>Fabales</taxon>
        <taxon>Fabaceae</taxon>
        <taxon>Papilionoideae</taxon>
        <taxon>50 kb inversion clade</taxon>
        <taxon>NPAAA clade</taxon>
        <taxon>indigoferoid/millettioid clade</taxon>
        <taxon>Phaseoleae</taxon>
        <taxon>Flemingia</taxon>
    </lineage>
</organism>
<keyword evidence="1" id="KW-1133">Transmembrane helix</keyword>
<proteinExistence type="predicted"/>
<dbReference type="AlphaFoldDB" id="A0ABD1ML60"/>
<dbReference type="Proteomes" id="UP001603857">
    <property type="component" value="Unassembled WGS sequence"/>
</dbReference>
<keyword evidence="1" id="KW-0812">Transmembrane</keyword>
<evidence type="ECO:0000313" key="3">
    <source>
        <dbReference type="Proteomes" id="UP001603857"/>
    </source>
</evidence>
<evidence type="ECO:0000256" key="1">
    <source>
        <dbReference type="SAM" id="Phobius"/>
    </source>
</evidence>
<keyword evidence="3" id="KW-1185">Reference proteome</keyword>
<protein>
    <recommendedName>
        <fullName evidence="4">Glycine-rich protein</fullName>
    </recommendedName>
</protein>
<accession>A0ABD1ML60</accession>
<feature type="transmembrane region" description="Helical" evidence="1">
    <location>
        <begin position="6"/>
        <end position="27"/>
    </location>
</feature>
<dbReference type="EMBL" id="JBGMDY010000004">
    <property type="protein sequence ID" value="KAL2336546.1"/>
    <property type="molecule type" value="Genomic_DNA"/>
</dbReference>
<evidence type="ECO:0000313" key="2">
    <source>
        <dbReference type="EMBL" id="KAL2336546.1"/>
    </source>
</evidence>
<evidence type="ECO:0008006" key="4">
    <source>
        <dbReference type="Google" id="ProtNLM"/>
    </source>
</evidence>
<comment type="caution">
    <text evidence="2">The sequence shown here is derived from an EMBL/GenBank/DDBJ whole genome shotgun (WGS) entry which is preliminary data.</text>
</comment>
<reference evidence="2 3" key="1">
    <citation type="submission" date="2024-08" db="EMBL/GenBank/DDBJ databases">
        <title>Insights into the chromosomal genome structure of Flemingia macrophylla.</title>
        <authorList>
            <person name="Ding Y."/>
            <person name="Zhao Y."/>
            <person name="Bi W."/>
            <person name="Wu M."/>
            <person name="Zhao G."/>
            <person name="Gong Y."/>
            <person name="Li W."/>
            <person name="Zhang P."/>
        </authorList>
    </citation>
    <scope>NUCLEOTIDE SEQUENCE [LARGE SCALE GENOMIC DNA]</scope>
    <source>
        <strain evidence="2">DYQJB</strain>
        <tissue evidence="2">Leaf</tissue>
    </source>
</reference>
<keyword evidence="1" id="KW-0472">Membrane</keyword>
<sequence>MEPFVIAIIAAVCTFMLFATLTILFRVEAFGSGGFRQNSHSHFDGGMMMGGDTAVSVGGAGMMGGIIVDPAVSVGGGEACGGGGGGGGACGGGDGGGGGCGGGYSGGDGGGGGSAS</sequence>
<name>A0ABD1ML60_9FABA</name>
<gene>
    <name evidence="2" type="ORF">Fmac_010992</name>
</gene>